<evidence type="ECO:0000313" key="5">
    <source>
        <dbReference type="Proteomes" id="UP000037688"/>
    </source>
</evidence>
<dbReference type="GO" id="GO:0004674">
    <property type="term" value="F:protein serine/threonine kinase activity"/>
    <property type="evidence" value="ECO:0007669"/>
    <property type="project" value="TreeGrafter"/>
</dbReference>
<evidence type="ECO:0000256" key="2">
    <source>
        <dbReference type="ARBA" id="ARBA00022840"/>
    </source>
</evidence>
<dbReference type="PROSITE" id="PS00108">
    <property type="entry name" value="PROTEIN_KINASE_ST"/>
    <property type="match status" value="1"/>
</dbReference>
<keyword evidence="5" id="KW-1185">Reference proteome</keyword>
<sequence>MKKDNCKMALQRNVILNDTYQVRHLMASSELAIVYAGRDRNTGAKVAIKEFFPQRLAARQADKRGVFCSSRGFGGQYQELLAAFLVEGELLSTLDHPHIVPYVDHFEENDTGYLVMEYCPGITLTEYLIERNHALDAAFITETLLPLVDTLDYIHKQGILHRDVKPSNIMVMEDGTPKLLDFGSAARWPVQSGEKQAIFTSAGYSPLEFYSEKSSQGPMSDIYSLAALLHYWTCGQPPMDVKQRLFRDELPSVRSHNEYVNRWLARVIHWGLSVRSEQRCASLAWVKRSLQVQAWMWKIRKPGTVEWTLSENEHTQVYEAEPKKQHETA</sequence>
<dbReference type="InterPro" id="IPR000719">
    <property type="entry name" value="Prot_kinase_dom"/>
</dbReference>
<dbReference type="RefSeq" id="WP_053781371.1">
    <property type="nucleotide sequence ID" value="NZ_LITU01000059.1"/>
</dbReference>
<dbReference type="InterPro" id="IPR011009">
    <property type="entry name" value="Kinase-like_dom_sf"/>
</dbReference>
<dbReference type="Pfam" id="PF00069">
    <property type="entry name" value="Pkinase"/>
    <property type="match status" value="1"/>
</dbReference>
<dbReference type="GO" id="GO:0005737">
    <property type="term" value="C:cytoplasm"/>
    <property type="evidence" value="ECO:0007669"/>
    <property type="project" value="TreeGrafter"/>
</dbReference>
<name>A0A0N0C4H0_9BACL</name>
<protein>
    <recommendedName>
        <fullName evidence="3">Protein kinase domain-containing protein</fullName>
    </recommendedName>
</protein>
<dbReference type="CDD" id="cd14014">
    <property type="entry name" value="STKc_PknB_like"/>
    <property type="match status" value="1"/>
</dbReference>
<evidence type="ECO:0000259" key="3">
    <source>
        <dbReference type="PROSITE" id="PS50011"/>
    </source>
</evidence>
<accession>A0A0N0C4H0</accession>
<dbReference type="PANTHER" id="PTHR24346">
    <property type="entry name" value="MAP/MICROTUBULE AFFINITY-REGULATING KINASE"/>
    <property type="match status" value="1"/>
</dbReference>
<dbReference type="AlphaFoldDB" id="A0A0N0C4H0"/>
<dbReference type="Proteomes" id="UP000037688">
    <property type="component" value="Unassembled WGS sequence"/>
</dbReference>
<keyword evidence="2" id="KW-0067">ATP-binding</keyword>
<comment type="caution">
    <text evidence="4">The sequence shown here is derived from an EMBL/GenBank/DDBJ whole genome shotgun (WGS) entry which is preliminary data.</text>
</comment>
<organism evidence="4 5">
    <name type="scientific">Paenibacillus xylanivorans</name>
    <dbReference type="NCBI Taxonomy" id="1705561"/>
    <lineage>
        <taxon>Bacteria</taxon>
        <taxon>Bacillati</taxon>
        <taxon>Bacillota</taxon>
        <taxon>Bacilli</taxon>
        <taxon>Bacillales</taxon>
        <taxon>Paenibacillaceae</taxon>
        <taxon>Paenibacillus</taxon>
    </lineage>
</organism>
<gene>
    <name evidence="4" type="ORF">AMS66_13955</name>
</gene>
<reference evidence="4 5" key="1">
    <citation type="submission" date="2015-08" db="EMBL/GenBank/DDBJ databases">
        <title>Draft genome sequence of cellulolytic and xylanolytic Paenibacillus sp. A59, isolated from a decaying forest soil from Patagonia, Argentina.</title>
        <authorList>
            <person name="Ghio S."/>
            <person name="Caceres A.M."/>
            <person name="Talia P."/>
            <person name="Grasso D."/>
            <person name="Campos E."/>
        </authorList>
    </citation>
    <scope>NUCLEOTIDE SEQUENCE [LARGE SCALE GENOMIC DNA]</scope>
    <source>
        <strain evidence="4 5">A59</strain>
    </source>
</reference>
<dbReference type="PANTHER" id="PTHR24346:SF30">
    <property type="entry name" value="MATERNAL EMBRYONIC LEUCINE ZIPPER KINASE"/>
    <property type="match status" value="1"/>
</dbReference>
<keyword evidence="1" id="KW-0547">Nucleotide-binding</keyword>
<dbReference type="InterPro" id="IPR008271">
    <property type="entry name" value="Ser/Thr_kinase_AS"/>
</dbReference>
<dbReference type="GO" id="GO:0005524">
    <property type="term" value="F:ATP binding"/>
    <property type="evidence" value="ECO:0007669"/>
    <property type="project" value="UniProtKB-KW"/>
</dbReference>
<dbReference type="SMART" id="SM00220">
    <property type="entry name" value="S_TKc"/>
    <property type="match status" value="1"/>
</dbReference>
<feature type="domain" description="Protein kinase" evidence="3">
    <location>
        <begin position="20"/>
        <end position="296"/>
    </location>
</feature>
<evidence type="ECO:0000313" key="4">
    <source>
        <dbReference type="EMBL" id="KOY15774.1"/>
    </source>
</evidence>
<dbReference type="EMBL" id="LITU01000059">
    <property type="protein sequence ID" value="KOY15774.1"/>
    <property type="molecule type" value="Genomic_DNA"/>
</dbReference>
<dbReference type="GO" id="GO:0035556">
    <property type="term" value="P:intracellular signal transduction"/>
    <property type="evidence" value="ECO:0007669"/>
    <property type="project" value="TreeGrafter"/>
</dbReference>
<dbReference type="PATRIC" id="fig|1705561.3.peg.2706"/>
<dbReference type="PROSITE" id="PS50011">
    <property type="entry name" value="PROTEIN_KINASE_DOM"/>
    <property type="match status" value="1"/>
</dbReference>
<proteinExistence type="predicted"/>
<evidence type="ECO:0000256" key="1">
    <source>
        <dbReference type="ARBA" id="ARBA00022741"/>
    </source>
</evidence>
<dbReference type="Gene3D" id="1.10.510.10">
    <property type="entry name" value="Transferase(Phosphotransferase) domain 1"/>
    <property type="match status" value="1"/>
</dbReference>
<dbReference type="SUPFAM" id="SSF56112">
    <property type="entry name" value="Protein kinase-like (PK-like)"/>
    <property type="match status" value="1"/>
</dbReference>
<dbReference type="OrthoDB" id="9788659at2"/>